<sequence>MELHIAYCPELESFPKKGLPSSLSSLCICNCTKLKSFPAGGLPSELKLFHIESCNKLICGQMQWGLQMLPLLLHFSIAGYREEDMESFPRKMKLPSTLTSLKIQSLEISSLWTIRGFNTSLLLENWRSATVLSFILCHKSSCHPRLPIS</sequence>
<evidence type="ECO:0000313" key="1">
    <source>
        <dbReference type="EMBL" id="EEF41057.1"/>
    </source>
</evidence>
<gene>
    <name evidence="1" type="ORF">RCOM_0655480</name>
</gene>
<dbReference type="Proteomes" id="UP000008311">
    <property type="component" value="Unassembled WGS sequence"/>
</dbReference>
<protein>
    <submittedName>
        <fullName evidence="1">Uncharacterized protein</fullName>
    </submittedName>
</protein>
<dbReference type="SUPFAM" id="SSF52058">
    <property type="entry name" value="L domain-like"/>
    <property type="match status" value="1"/>
</dbReference>
<proteinExistence type="predicted"/>
<keyword evidence="2" id="KW-1185">Reference proteome</keyword>
<evidence type="ECO:0000313" key="2">
    <source>
        <dbReference type="Proteomes" id="UP000008311"/>
    </source>
</evidence>
<dbReference type="eggNOG" id="KOG4658">
    <property type="taxonomic scope" value="Eukaryota"/>
</dbReference>
<dbReference type="InParanoid" id="B9S5X0"/>
<dbReference type="EMBL" id="EQ973876">
    <property type="protein sequence ID" value="EEF41057.1"/>
    <property type="molecule type" value="Genomic_DNA"/>
</dbReference>
<accession>B9S5X0</accession>
<reference evidence="2" key="1">
    <citation type="journal article" date="2010" name="Nat. Biotechnol.">
        <title>Draft genome sequence of the oilseed species Ricinus communis.</title>
        <authorList>
            <person name="Chan A.P."/>
            <person name="Crabtree J."/>
            <person name="Zhao Q."/>
            <person name="Lorenzi H."/>
            <person name="Orvis J."/>
            <person name="Puiu D."/>
            <person name="Melake-Berhan A."/>
            <person name="Jones K.M."/>
            <person name="Redman J."/>
            <person name="Chen G."/>
            <person name="Cahoon E.B."/>
            <person name="Gedil M."/>
            <person name="Stanke M."/>
            <person name="Haas B.J."/>
            <person name="Wortman J.R."/>
            <person name="Fraser-Liggett C.M."/>
            <person name="Ravel J."/>
            <person name="Rabinowicz P.D."/>
        </authorList>
    </citation>
    <scope>NUCLEOTIDE SEQUENCE [LARGE SCALE GENOMIC DNA]</scope>
    <source>
        <strain evidence="2">cv. Hale</strain>
    </source>
</reference>
<name>B9S5X0_RICCO</name>
<organism evidence="1 2">
    <name type="scientific">Ricinus communis</name>
    <name type="common">Castor bean</name>
    <dbReference type="NCBI Taxonomy" id="3988"/>
    <lineage>
        <taxon>Eukaryota</taxon>
        <taxon>Viridiplantae</taxon>
        <taxon>Streptophyta</taxon>
        <taxon>Embryophyta</taxon>
        <taxon>Tracheophyta</taxon>
        <taxon>Spermatophyta</taxon>
        <taxon>Magnoliopsida</taxon>
        <taxon>eudicotyledons</taxon>
        <taxon>Gunneridae</taxon>
        <taxon>Pentapetalae</taxon>
        <taxon>rosids</taxon>
        <taxon>fabids</taxon>
        <taxon>Malpighiales</taxon>
        <taxon>Euphorbiaceae</taxon>
        <taxon>Acalyphoideae</taxon>
        <taxon>Acalypheae</taxon>
        <taxon>Ricinus</taxon>
    </lineage>
</organism>
<dbReference type="AlphaFoldDB" id="B9S5X0"/>